<dbReference type="PANTHER" id="PTHR22753">
    <property type="entry name" value="TRANSMEMBRANE PROTEIN 68"/>
    <property type="match status" value="1"/>
</dbReference>
<dbReference type="InterPro" id="IPR002123">
    <property type="entry name" value="Plipid/glycerol_acylTrfase"/>
</dbReference>
<dbReference type="GO" id="GO:0016746">
    <property type="term" value="F:acyltransferase activity"/>
    <property type="evidence" value="ECO:0007669"/>
    <property type="project" value="UniProtKB-KW"/>
</dbReference>
<dbReference type="RefSeq" id="WP_143038690.1">
    <property type="nucleotide sequence ID" value="NZ_FNWJ01000002.1"/>
</dbReference>
<keyword evidence="2" id="KW-0812">Transmembrane</keyword>
<name>A0A1H6FYU7_THEAL</name>
<keyword evidence="2" id="KW-0472">Membrane</keyword>
<dbReference type="STRING" id="29539.SAMN02745716_1999"/>
<evidence type="ECO:0000313" key="4">
    <source>
        <dbReference type="EMBL" id="SEH15582.1"/>
    </source>
</evidence>
<sequence length="354" mass="39726">MATGGARGRRTQNARRRRATARVGGLSATGPLLGSGQLTLEAGTERLRPAQPAFDIHHDALEMPVEAPSGGPLAAPPEPDLRTLRRLLPRPDPERQIDDWGRSERVVSAFAPLLDFYYRYWFRVDVRGIENVPAEGGALLVANHSGALPPDAPMVMRAIQHEHPRPRPLYMLGEHWFKGYPMVGMLANKLGLVAAHPANARRLLRDEQRLVIVFPEGQKGTRKVLWQRYRLRRFGRGGFVRTAILSGVPIVPVAVVGAEEAMPIFAHVPFLQRLTGLIYFPINHAFPHFGLAAALMYLPAKFKIHFLEPVDMSQYGPEDADDAAFVQHLAERIRARIQRELDRMLRERRSVWLG</sequence>
<dbReference type="GO" id="GO:0016020">
    <property type="term" value="C:membrane"/>
    <property type="evidence" value="ECO:0007669"/>
    <property type="project" value="TreeGrafter"/>
</dbReference>
<dbReference type="OrthoDB" id="5241618at2"/>
<feature type="region of interest" description="Disordered" evidence="1">
    <location>
        <begin position="1"/>
        <end position="36"/>
    </location>
</feature>
<evidence type="ECO:0000256" key="1">
    <source>
        <dbReference type="SAM" id="MobiDB-lite"/>
    </source>
</evidence>
<evidence type="ECO:0000256" key="2">
    <source>
        <dbReference type="SAM" id="Phobius"/>
    </source>
</evidence>
<dbReference type="Proteomes" id="UP000222056">
    <property type="component" value="Unassembled WGS sequence"/>
</dbReference>
<gene>
    <name evidence="4" type="ORF">SAMN02745716_1999</name>
</gene>
<feature type="transmembrane region" description="Helical" evidence="2">
    <location>
        <begin position="238"/>
        <end position="258"/>
    </location>
</feature>
<keyword evidence="5" id="KW-1185">Reference proteome</keyword>
<keyword evidence="4" id="KW-0012">Acyltransferase</keyword>
<keyword evidence="2" id="KW-1133">Transmembrane helix</keyword>
<dbReference type="SMART" id="SM00563">
    <property type="entry name" value="PlsC"/>
    <property type="match status" value="1"/>
</dbReference>
<evidence type="ECO:0000313" key="5">
    <source>
        <dbReference type="Proteomes" id="UP000222056"/>
    </source>
</evidence>
<dbReference type="Pfam" id="PF01553">
    <property type="entry name" value="Acyltransferase"/>
    <property type="match status" value="1"/>
</dbReference>
<keyword evidence="4" id="KW-0808">Transferase</keyword>
<protein>
    <submittedName>
        <fullName evidence="4">1-acyl-sn-glycerol-3-phosphate acyltransferase</fullName>
    </submittedName>
</protein>
<dbReference type="AlphaFoldDB" id="A0A1H6FYU7"/>
<feature type="transmembrane region" description="Helical" evidence="2">
    <location>
        <begin position="278"/>
        <end position="298"/>
    </location>
</feature>
<organism evidence="4 5">
    <name type="scientific">Thermoleophilum album</name>
    <dbReference type="NCBI Taxonomy" id="29539"/>
    <lineage>
        <taxon>Bacteria</taxon>
        <taxon>Bacillati</taxon>
        <taxon>Actinomycetota</taxon>
        <taxon>Thermoleophilia</taxon>
        <taxon>Thermoleophilales</taxon>
        <taxon>Thermoleophilaceae</taxon>
        <taxon>Thermoleophilum</taxon>
    </lineage>
</organism>
<proteinExistence type="predicted"/>
<dbReference type="PANTHER" id="PTHR22753:SF14">
    <property type="entry name" value="MONOACYLGLYCEROL_DIACYLGLYCEROL O-ACYLTRANSFERASE"/>
    <property type="match status" value="1"/>
</dbReference>
<dbReference type="SUPFAM" id="SSF69593">
    <property type="entry name" value="Glycerol-3-phosphate (1)-acyltransferase"/>
    <property type="match status" value="1"/>
</dbReference>
<dbReference type="CDD" id="cd07987">
    <property type="entry name" value="LPLAT_MGAT-like"/>
    <property type="match status" value="1"/>
</dbReference>
<evidence type="ECO:0000259" key="3">
    <source>
        <dbReference type="SMART" id="SM00563"/>
    </source>
</evidence>
<feature type="domain" description="Phospholipid/glycerol acyltransferase" evidence="3">
    <location>
        <begin position="138"/>
        <end position="258"/>
    </location>
</feature>
<feature type="compositionally biased region" description="Basic residues" evidence="1">
    <location>
        <begin position="7"/>
        <end position="20"/>
    </location>
</feature>
<reference evidence="5" key="1">
    <citation type="submission" date="2016-10" db="EMBL/GenBank/DDBJ databases">
        <authorList>
            <person name="Varghese N."/>
            <person name="Submissions S."/>
        </authorList>
    </citation>
    <scope>NUCLEOTIDE SEQUENCE [LARGE SCALE GENOMIC DNA]</scope>
    <source>
        <strain evidence="5">ATCC 35263</strain>
    </source>
</reference>
<accession>A0A1H6FYU7</accession>
<dbReference type="EMBL" id="FNWJ01000002">
    <property type="protein sequence ID" value="SEH15582.1"/>
    <property type="molecule type" value="Genomic_DNA"/>
</dbReference>